<proteinExistence type="predicted"/>
<keyword evidence="3" id="KW-1185">Reference proteome</keyword>
<evidence type="ECO:0000313" key="2">
    <source>
        <dbReference type="EMBL" id="SON48263.1"/>
    </source>
</evidence>
<sequence>MRVYYSLFGHLLQKERLFKGLKKVWKGKGRARKKRENPNQPPPKI</sequence>
<accession>A0A2N8Z8S9</accession>
<dbReference type="EMBL" id="LT960611">
    <property type="protein sequence ID" value="SON48263.1"/>
    <property type="molecule type" value="Genomic_DNA"/>
</dbReference>
<evidence type="ECO:0000256" key="1">
    <source>
        <dbReference type="SAM" id="MobiDB-lite"/>
    </source>
</evidence>
<protein>
    <submittedName>
        <fullName evidence="2">Uncharacterized protein</fullName>
    </submittedName>
</protein>
<organism evidence="2 3">
    <name type="scientific">Vibrio tapetis subsp. tapetis</name>
    <dbReference type="NCBI Taxonomy" id="1671868"/>
    <lineage>
        <taxon>Bacteria</taxon>
        <taxon>Pseudomonadati</taxon>
        <taxon>Pseudomonadota</taxon>
        <taxon>Gammaproteobacteria</taxon>
        <taxon>Vibrionales</taxon>
        <taxon>Vibrionaceae</taxon>
        <taxon>Vibrio</taxon>
    </lineage>
</organism>
<feature type="compositionally biased region" description="Basic residues" evidence="1">
    <location>
        <begin position="26"/>
        <end position="35"/>
    </location>
</feature>
<dbReference type="Proteomes" id="UP000235828">
    <property type="component" value="Chromosome A"/>
</dbReference>
<dbReference type="KEGG" id="vta:A0284"/>
<name>A0A2N8Z8S9_9VIBR</name>
<gene>
    <name evidence="2" type="ORF">VTAP4600_A0284</name>
</gene>
<reference evidence="2 3" key="1">
    <citation type="submission" date="2017-10" db="EMBL/GenBank/DDBJ databases">
        <authorList>
            <person name="Banno H."/>
            <person name="Chua N.-H."/>
        </authorList>
    </citation>
    <scope>NUCLEOTIDE SEQUENCE [LARGE SCALE GENOMIC DNA]</scope>
    <source>
        <strain evidence="2">Vibrio tapetis CECT4600</strain>
    </source>
</reference>
<feature type="region of interest" description="Disordered" evidence="1">
    <location>
        <begin position="26"/>
        <end position="45"/>
    </location>
</feature>
<dbReference type="AlphaFoldDB" id="A0A2N8Z8S9"/>
<evidence type="ECO:0000313" key="3">
    <source>
        <dbReference type="Proteomes" id="UP000235828"/>
    </source>
</evidence>